<reference evidence="2" key="1">
    <citation type="journal article" date="2015" name="Sci. Rep.">
        <title>Tissue- and time-dependent transcription in Ixodes ricinus salivary glands and midguts when blood feeding on the vertebrate host.</title>
        <authorList>
            <person name="Kotsyfakis M."/>
            <person name="Schwarz A."/>
            <person name="Erhart J."/>
            <person name="Ribeiro J.M."/>
        </authorList>
    </citation>
    <scope>NUCLEOTIDE SEQUENCE</scope>
    <source>
        <tissue evidence="2">Salivary gland and midgut</tissue>
    </source>
</reference>
<sequence length="206" mass="23484">MLLILDDDHKQHPQFIRDVDVAVAREFCKIANEFLLRGVNPKVYHSAAQKLQSRRRRRAERRGRHLAPPQPGRPKFKLSEQQFSGIASAAQPPRARVPRLGRLSRREREGTSETSEQEGPSVLELLGSRVGDWKPRWLGAALQVPHRPGPWSTFRLKLQKEGRGEPRKSSSRPILRNLIHMTELLEEALQSVKIAAYATRLSNTSK</sequence>
<protein>
    <submittedName>
        <fullName evidence="2">Uncharacterized protein</fullName>
    </submittedName>
</protein>
<dbReference type="AlphaFoldDB" id="V5HH40"/>
<evidence type="ECO:0000256" key="1">
    <source>
        <dbReference type="SAM" id="MobiDB-lite"/>
    </source>
</evidence>
<accession>V5HH40</accession>
<evidence type="ECO:0000313" key="2">
    <source>
        <dbReference type="EMBL" id="JAB76884.1"/>
    </source>
</evidence>
<feature type="compositionally biased region" description="Basic residues" evidence="1">
    <location>
        <begin position="52"/>
        <end position="65"/>
    </location>
</feature>
<proteinExistence type="evidence at transcript level"/>
<name>V5HH40_IXORI</name>
<dbReference type="PANTHER" id="PTHR15857">
    <property type="entry name" value="COMM DOMAIN CONTAINING PROTEIN 2"/>
    <property type="match status" value="1"/>
</dbReference>
<dbReference type="EMBL" id="GANP01007584">
    <property type="protein sequence ID" value="JAB76884.1"/>
    <property type="molecule type" value="mRNA"/>
</dbReference>
<dbReference type="PANTHER" id="PTHR15857:SF0">
    <property type="entry name" value="COMM DOMAIN-CONTAINING PROTEIN 2"/>
    <property type="match status" value="1"/>
</dbReference>
<organism evidence="2">
    <name type="scientific">Ixodes ricinus</name>
    <name type="common">Common tick</name>
    <name type="synonym">Acarus ricinus</name>
    <dbReference type="NCBI Taxonomy" id="34613"/>
    <lineage>
        <taxon>Eukaryota</taxon>
        <taxon>Metazoa</taxon>
        <taxon>Ecdysozoa</taxon>
        <taxon>Arthropoda</taxon>
        <taxon>Chelicerata</taxon>
        <taxon>Arachnida</taxon>
        <taxon>Acari</taxon>
        <taxon>Parasitiformes</taxon>
        <taxon>Ixodida</taxon>
        <taxon>Ixodoidea</taxon>
        <taxon>Ixodidae</taxon>
        <taxon>Ixodinae</taxon>
        <taxon>Ixodes</taxon>
    </lineage>
</organism>
<feature type="region of interest" description="Disordered" evidence="1">
    <location>
        <begin position="47"/>
        <end position="121"/>
    </location>
</feature>
<dbReference type="InterPro" id="IPR037354">
    <property type="entry name" value="Commd2"/>
</dbReference>